<dbReference type="EMBL" id="BAAAPN010000021">
    <property type="protein sequence ID" value="GAA1750443.1"/>
    <property type="molecule type" value="Genomic_DNA"/>
</dbReference>
<dbReference type="InterPro" id="IPR029056">
    <property type="entry name" value="Ribokinase-like"/>
</dbReference>
<dbReference type="Gene3D" id="3.40.1190.20">
    <property type="match status" value="1"/>
</dbReference>
<sequence length="77" mass="7528">MADTVGAGDTLAGTCLALLASGAAWSATLQHGVAAGTLSTRSPGGTAGQQPLAVVAQLAASLPLHHADVPQSEEKPR</sequence>
<proteinExistence type="predicted"/>
<comment type="caution">
    <text evidence="1">The sequence shown here is derived from an EMBL/GenBank/DDBJ whole genome shotgun (WGS) entry which is preliminary data.</text>
</comment>
<gene>
    <name evidence="1" type="ORF">GCM10009810_08540</name>
</gene>
<name>A0ABP4WCS0_9MICO</name>
<organism evidence="1 2">
    <name type="scientific">Nostocoides vanveenii</name>
    <dbReference type="NCBI Taxonomy" id="330835"/>
    <lineage>
        <taxon>Bacteria</taxon>
        <taxon>Bacillati</taxon>
        <taxon>Actinomycetota</taxon>
        <taxon>Actinomycetes</taxon>
        <taxon>Micrococcales</taxon>
        <taxon>Intrasporangiaceae</taxon>
        <taxon>Nostocoides</taxon>
    </lineage>
</organism>
<dbReference type="Proteomes" id="UP001501475">
    <property type="component" value="Unassembled WGS sequence"/>
</dbReference>
<dbReference type="SUPFAM" id="SSF53613">
    <property type="entry name" value="Ribokinase-like"/>
    <property type="match status" value="1"/>
</dbReference>
<accession>A0ABP4WCS0</accession>
<evidence type="ECO:0000313" key="1">
    <source>
        <dbReference type="EMBL" id="GAA1750443.1"/>
    </source>
</evidence>
<evidence type="ECO:0000313" key="2">
    <source>
        <dbReference type="Proteomes" id="UP001501475"/>
    </source>
</evidence>
<evidence type="ECO:0008006" key="3">
    <source>
        <dbReference type="Google" id="ProtNLM"/>
    </source>
</evidence>
<reference evidence="2" key="1">
    <citation type="journal article" date="2019" name="Int. J. Syst. Evol. Microbiol.">
        <title>The Global Catalogue of Microorganisms (GCM) 10K type strain sequencing project: providing services to taxonomists for standard genome sequencing and annotation.</title>
        <authorList>
            <consortium name="The Broad Institute Genomics Platform"/>
            <consortium name="The Broad Institute Genome Sequencing Center for Infectious Disease"/>
            <person name="Wu L."/>
            <person name="Ma J."/>
        </authorList>
    </citation>
    <scope>NUCLEOTIDE SEQUENCE [LARGE SCALE GENOMIC DNA]</scope>
    <source>
        <strain evidence="2">JCM 15591</strain>
    </source>
</reference>
<keyword evidence="2" id="KW-1185">Reference proteome</keyword>
<protein>
    <recommendedName>
        <fullName evidence="3">Carbohydrate kinase PfkB domain-containing protein</fullName>
    </recommendedName>
</protein>